<gene>
    <name evidence="9" type="ORF">C7383_12141</name>
</gene>
<evidence type="ECO:0000313" key="9">
    <source>
        <dbReference type="EMBL" id="PWJ72175.1"/>
    </source>
</evidence>
<dbReference type="PANTHER" id="PTHR43744:SF9">
    <property type="entry name" value="POLYGALACTURONAN_RHAMNOGALACTURONAN TRANSPORT SYSTEM PERMEASE PROTEIN YTCP"/>
    <property type="match status" value="1"/>
</dbReference>
<dbReference type="InterPro" id="IPR035906">
    <property type="entry name" value="MetI-like_sf"/>
</dbReference>
<keyword evidence="10" id="KW-1185">Reference proteome</keyword>
<dbReference type="AlphaFoldDB" id="A0AB73SXR5"/>
<keyword evidence="5 7" id="KW-1133">Transmembrane helix</keyword>
<feature type="transmembrane region" description="Helical" evidence="7">
    <location>
        <begin position="158"/>
        <end position="178"/>
    </location>
</feature>
<dbReference type="Gene3D" id="1.10.3720.10">
    <property type="entry name" value="MetI-like"/>
    <property type="match status" value="1"/>
</dbReference>
<keyword evidence="6 7" id="KW-0472">Membrane</keyword>
<protein>
    <submittedName>
        <fullName evidence="9">Aldouronate transport system permease protein</fullName>
    </submittedName>
</protein>
<dbReference type="CDD" id="cd06261">
    <property type="entry name" value="TM_PBP2"/>
    <property type="match status" value="1"/>
</dbReference>
<evidence type="ECO:0000256" key="4">
    <source>
        <dbReference type="ARBA" id="ARBA00022692"/>
    </source>
</evidence>
<dbReference type="PROSITE" id="PS50928">
    <property type="entry name" value="ABC_TM1"/>
    <property type="match status" value="1"/>
</dbReference>
<evidence type="ECO:0000259" key="8">
    <source>
        <dbReference type="PROSITE" id="PS50928"/>
    </source>
</evidence>
<proteinExistence type="inferred from homology"/>
<feature type="transmembrane region" description="Helical" evidence="7">
    <location>
        <begin position="96"/>
        <end position="118"/>
    </location>
</feature>
<dbReference type="Proteomes" id="UP000245412">
    <property type="component" value="Unassembled WGS sequence"/>
</dbReference>
<dbReference type="PANTHER" id="PTHR43744">
    <property type="entry name" value="ABC TRANSPORTER PERMEASE PROTEIN MG189-RELATED-RELATED"/>
    <property type="match status" value="1"/>
</dbReference>
<accession>A0AB73SXR5</accession>
<keyword evidence="3" id="KW-1003">Cell membrane</keyword>
<dbReference type="GO" id="GO:0055085">
    <property type="term" value="P:transmembrane transport"/>
    <property type="evidence" value="ECO:0007669"/>
    <property type="project" value="InterPro"/>
</dbReference>
<evidence type="ECO:0000256" key="6">
    <source>
        <dbReference type="ARBA" id="ARBA00023136"/>
    </source>
</evidence>
<evidence type="ECO:0000256" key="3">
    <source>
        <dbReference type="ARBA" id="ARBA00022475"/>
    </source>
</evidence>
<reference evidence="9 10" key="1">
    <citation type="submission" date="2018-05" db="EMBL/GenBank/DDBJ databases">
        <authorList>
            <person name="Goeker M."/>
            <person name="Huntemann M."/>
            <person name="Clum A."/>
            <person name="Pillay M."/>
            <person name="Palaniappan K."/>
            <person name="Varghese N."/>
            <person name="Mikhailova N."/>
            <person name="Stamatis D."/>
            <person name="Reddy T."/>
            <person name="Daum C."/>
            <person name="Shapiro N."/>
            <person name="Ivanova N."/>
            <person name="Kyrpides N."/>
            <person name="Woyke T."/>
        </authorList>
    </citation>
    <scope>NUCLEOTIDE SEQUENCE [LARGE SCALE GENOMIC DNA]</scope>
    <source>
        <strain evidence="9 10">DSM 26524</strain>
    </source>
</reference>
<dbReference type="InterPro" id="IPR000515">
    <property type="entry name" value="MetI-like"/>
</dbReference>
<comment type="subcellular location">
    <subcellularLocation>
        <location evidence="1 7">Cell membrane</location>
        <topology evidence="1 7">Multi-pass membrane protein</topology>
    </subcellularLocation>
</comment>
<keyword evidence="2 7" id="KW-0813">Transport</keyword>
<evidence type="ECO:0000313" key="10">
    <source>
        <dbReference type="Proteomes" id="UP000245412"/>
    </source>
</evidence>
<evidence type="ECO:0000256" key="7">
    <source>
        <dbReference type="RuleBase" id="RU363032"/>
    </source>
</evidence>
<comment type="similarity">
    <text evidence="7">Belongs to the binding-protein-dependent transport system permease family.</text>
</comment>
<sequence length="308" mass="33967">MSDGANTRAYSGQIKKRNKLGMKAKENVYQGILWILLIVLAATMILPFVYVVLLSFTDSTAYVAGEFMLWPKKWSLAAYELILSGSGFLNSLKTTLIITAVGVPLSVLLNAGLAYMLSKPVPGKSFLNKYVMITMLFSAGMVPNFMNIKSLNLIDNYFALILPAACGAWNIMVMRSFFQSLPVELEEAAKIDGCGQLKIFGTIVIPLSKAMLATMTLFSFVSYWNTYFNSIMYMTSTSKSTLQVYVQKVVLSSNISDVMDIQTTVVNAVPQEVMRMAAVVVVVLPVLIIYPFLQKYFESGMMVGAVKG</sequence>
<name>A0AB73SXR5_9FIRM</name>
<feature type="transmembrane region" description="Helical" evidence="7">
    <location>
        <begin position="32"/>
        <end position="53"/>
    </location>
</feature>
<dbReference type="GO" id="GO:0005886">
    <property type="term" value="C:plasma membrane"/>
    <property type="evidence" value="ECO:0007669"/>
    <property type="project" value="UniProtKB-SubCell"/>
</dbReference>
<feature type="domain" description="ABC transmembrane type-1" evidence="8">
    <location>
        <begin position="92"/>
        <end position="293"/>
    </location>
</feature>
<evidence type="ECO:0000256" key="2">
    <source>
        <dbReference type="ARBA" id="ARBA00022448"/>
    </source>
</evidence>
<organism evidence="9 10">
    <name type="scientific">Murimonas intestini</name>
    <dbReference type="NCBI Taxonomy" id="1337051"/>
    <lineage>
        <taxon>Bacteria</taxon>
        <taxon>Bacillati</taxon>
        <taxon>Bacillota</taxon>
        <taxon>Clostridia</taxon>
        <taxon>Lachnospirales</taxon>
        <taxon>Lachnospiraceae</taxon>
        <taxon>Murimonas</taxon>
    </lineage>
</organism>
<dbReference type="EMBL" id="QGGY01000021">
    <property type="protein sequence ID" value="PWJ72175.1"/>
    <property type="molecule type" value="Genomic_DNA"/>
</dbReference>
<evidence type="ECO:0000256" key="5">
    <source>
        <dbReference type="ARBA" id="ARBA00022989"/>
    </source>
</evidence>
<feature type="transmembrane region" description="Helical" evidence="7">
    <location>
        <begin position="273"/>
        <end position="293"/>
    </location>
</feature>
<dbReference type="Pfam" id="PF00528">
    <property type="entry name" value="BPD_transp_1"/>
    <property type="match status" value="1"/>
</dbReference>
<keyword evidence="4 7" id="KW-0812">Transmembrane</keyword>
<evidence type="ECO:0000256" key="1">
    <source>
        <dbReference type="ARBA" id="ARBA00004651"/>
    </source>
</evidence>
<comment type="caution">
    <text evidence="9">The sequence shown here is derived from an EMBL/GenBank/DDBJ whole genome shotgun (WGS) entry which is preliminary data.</text>
</comment>
<dbReference type="RefSeq" id="WP_109748705.1">
    <property type="nucleotide sequence ID" value="NZ_JANKBI010000025.1"/>
</dbReference>
<feature type="transmembrane region" description="Helical" evidence="7">
    <location>
        <begin position="199"/>
        <end position="224"/>
    </location>
</feature>
<dbReference type="SUPFAM" id="SSF161098">
    <property type="entry name" value="MetI-like"/>
    <property type="match status" value="1"/>
</dbReference>
<feature type="transmembrane region" description="Helical" evidence="7">
    <location>
        <begin position="130"/>
        <end position="146"/>
    </location>
</feature>